<dbReference type="EnsemblPlants" id="ONIVA07G19950.1">
    <property type="protein sequence ID" value="ONIVA07G19950.1"/>
    <property type="gene ID" value="ONIVA07G19950"/>
</dbReference>
<reference evidence="1" key="2">
    <citation type="submission" date="2018-04" db="EMBL/GenBank/DDBJ databases">
        <title>OnivRS2 (Oryza nivara Reference Sequence Version 2).</title>
        <authorList>
            <person name="Zhang J."/>
            <person name="Kudrna D."/>
            <person name="Lee S."/>
            <person name="Talag J."/>
            <person name="Rajasekar S."/>
            <person name="Welchert J."/>
            <person name="Hsing Y.-I."/>
            <person name="Wing R.A."/>
        </authorList>
    </citation>
    <scope>NUCLEOTIDE SEQUENCE [LARGE SCALE GENOMIC DNA]</scope>
    <source>
        <strain evidence="1">SL10</strain>
    </source>
</reference>
<proteinExistence type="predicted"/>
<reference evidence="1" key="1">
    <citation type="submission" date="2015-04" db="UniProtKB">
        <authorList>
            <consortium name="EnsemblPlants"/>
        </authorList>
    </citation>
    <scope>IDENTIFICATION</scope>
    <source>
        <strain evidence="1">SL10</strain>
    </source>
</reference>
<accession>A0A0E0I3D2</accession>
<dbReference type="Gramene" id="ONIVA07G19950.1">
    <property type="protein sequence ID" value="ONIVA07G19950.1"/>
    <property type="gene ID" value="ONIVA07G19950"/>
</dbReference>
<dbReference type="AlphaFoldDB" id="A0A0E0I3D2"/>
<organism evidence="1">
    <name type="scientific">Oryza nivara</name>
    <name type="common">Indian wild rice</name>
    <name type="synonym">Oryza sativa f. spontanea</name>
    <dbReference type="NCBI Taxonomy" id="4536"/>
    <lineage>
        <taxon>Eukaryota</taxon>
        <taxon>Viridiplantae</taxon>
        <taxon>Streptophyta</taxon>
        <taxon>Embryophyta</taxon>
        <taxon>Tracheophyta</taxon>
        <taxon>Spermatophyta</taxon>
        <taxon>Magnoliopsida</taxon>
        <taxon>Liliopsida</taxon>
        <taxon>Poales</taxon>
        <taxon>Poaceae</taxon>
        <taxon>BOP clade</taxon>
        <taxon>Oryzoideae</taxon>
        <taxon>Oryzeae</taxon>
        <taxon>Oryzinae</taxon>
        <taxon>Oryza</taxon>
    </lineage>
</organism>
<name>A0A0E0I3D2_ORYNI</name>
<evidence type="ECO:0000313" key="2">
    <source>
        <dbReference type="Proteomes" id="UP000006591"/>
    </source>
</evidence>
<evidence type="ECO:0000313" key="1">
    <source>
        <dbReference type="EnsemblPlants" id="ONIVA07G19950.1"/>
    </source>
</evidence>
<protein>
    <submittedName>
        <fullName evidence="1">Uncharacterized protein</fullName>
    </submittedName>
</protein>
<dbReference type="Proteomes" id="UP000006591">
    <property type="component" value="Chromosome 7"/>
</dbReference>
<sequence length="186" mass="20051">MAGSKVAASYMSASNSTSRSAAPGILLSSAVFFSSPVSNMVVSVTLSARTGSGPTTVATRLEIVSPHADSSTSDPPFPPAPPPKWLLFGTHHDVKEAMLHPPSRLLGDLVSEAPWTRWRGHARDIVNELPRVGVRTKSRPRGAGARWWSRCDPRTTDGCMGLRIRGNFGMGYFSVSIARIKSDRYS</sequence>
<dbReference type="HOGENOM" id="CLU_1456679_0_0_1"/>
<keyword evidence="2" id="KW-1185">Reference proteome</keyword>